<organism evidence="1 2">
    <name type="scientific">Stentor coeruleus</name>
    <dbReference type="NCBI Taxonomy" id="5963"/>
    <lineage>
        <taxon>Eukaryota</taxon>
        <taxon>Sar</taxon>
        <taxon>Alveolata</taxon>
        <taxon>Ciliophora</taxon>
        <taxon>Postciliodesmatophora</taxon>
        <taxon>Heterotrichea</taxon>
        <taxon>Heterotrichida</taxon>
        <taxon>Stentoridae</taxon>
        <taxon>Stentor</taxon>
    </lineage>
</organism>
<dbReference type="EMBL" id="MPUH01000022">
    <property type="protein sequence ID" value="OMJ94697.1"/>
    <property type="molecule type" value="Genomic_DNA"/>
</dbReference>
<evidence type="ECO:0000313" key="1">
    <source>
        <dbReference type="EMBL" id="OMJ94697.1"/>
    </source>
</evidence>
<name>A0A1R2D0A7_9CILI</name>
<accession>A0A1R2D0A7</accession>
<gene>
    <name evidence="1" type="ORF">SteCoe_2033</name>
</gene>
<evidence type="ECO:0008006" key="3">
    <source>
        <dbReference type="Google" id="ProtNLM"/>
    </source>
</evidence>
<proteinExistence type="predicted"/>
<evidence type="ECO:0000313" key="2">
    <source>
        <dbReference type="Proteomes" id="UP000187209"/>
    </source>
</evidence>
<dbReference type="AlphaFoldDB" id="A0A1R2D0A7"/>
<reference evidence="1 2" key="1">
    <citation type="submission" date="2016-11" db="EMBL/GenBank/DDBJ databases">
        <title>The macronuclear genome of Stentor coeruleus: a giant cell with tiny introns.</title>
        <authorList>
            <person name="Slabodnick M."/>
            <person name="Ruby J.G."/>
            <person name="Reiff S.B."/>
            <person name="Swart E.C."/>
            <person name="Gosai S."/>
            <person name="Prabakaran S."/>
            <person name="Witkowska E."/>
            <person name="Larue G.E."/>
            <person name="Fisher S."/>
            <person name="Freeman R.M."/>
            <person name="Gunawardena J."/>
            <person name="Chu W."/>
            <person name="Stover N.A."/>
            <person name="Gregory B.D."/>
            <person name="Nowacki M."/>
            <person name="Derisi J."/>
            <person name="Roy S.W."/>
            <person name="Marshall W.F."/>
            <person name="Sood P."/>
        </authorList>
    </citation>
    <scope>NUCLEOTIDE SEQUENCE [LARGE SCALE GENOMIC DNA]</scope>
    <source>
        <strain evidence="1">WM001</strain>
    </source>
</reference>
<sequence>MYLPKKCLAIGNTCVNNYYYQVKSFDVKPWPPDRGKNITIDMGGVFHQSVTVADIGIGQSINNQSWKYSTVTVNQAFSNGESHTFSTAIPAGSDPGSYYIQYSLKGLSDIFIACWSFEYQLS</sequence>
<dbReference type="Proteomes" id="UP000187209">
    <property type="component" value="Unassembled WGS sequence"/>
</dbReference>
<keyword evidence="2" id="KW-1185">Reference proteome</keyword>
<comment type="caution">
    <text evidence="1">The sequence shown here is derived from an EMBL/GenBank/DDBJ whole genome shotgun (WGS) entry which is preliminary data.</text>
</comment>
<protein>
    <recommendedName>
        <fullName evidence="3">F5/8 type C domain-containing protein</fullName>
    </recommendedName>
</protein>